<evidence type="ECO:0000313" key="4">
    <source>
        <dbReference type="EMBL" id="RGD85146.1"/>
    </source>
</evidence>
<dbReference type="EMBL" id="JAQLKE010000054">
    <property type="protein sequence ID" value="MDB7085795.1"/>
    <property type="molecule type" value="Genomic_DNA"/>
</dbReference>
<dbReference type="EMBL" id="QUSL01000012">
    <property type="protein sequence ID" value="RGD85146.1"/>
    <property type="molecule type" value="Genomic_DNA"/>
</dbReference>
<dbReference type="RefSeq" id="WP_003539558.1">
    <property type="nucleotide sequence ID" value="NZ_AP031443.1"/>
</dbReference>
<evidence type="ECO:0000256" key="1">
    <source>
        <dbReference type="SAM" id="Phobius"/>
    </source>
</evidence>
<proteinExistence type="predicted"/>
<dbReference type="AlphaFoldDB" id="A0A3E3ADR1"/>
<dbReference type="Proteomes" id="UP000261032">
    <property type="component" value="Unassembled WGS sequence"/>
</dbReference>
<accession>A0A3E3ADR1</accession>
<comment type="caution">
    <text evidence="4">The sequence shown here is derived from an EMBL/GenBank/DDBJ whole genome shotgun (WGS) entry which is preliminary data.</text>
</comment>
<reference evidence="4 5" key="1">
    <citation type="submission" date="2018-08" db="EMBL/GenBank/DDBJ databases">
        <title>A genome reference for cultivated species of the human gut microbiota.</title>
        <authorList>
            <person name="Zou Y."/>
            <person name="Xue W."/>
            <person name="Luo G."/>
        </authorList>
    </citation>
    <scope>NUCLEOTIDE SEQUENCE [LARGE SCALE GENOMIC DNA]</scope>
    <source>
        <strain evidence="4 5">OM06-4</strain>
    </source>
</reference>
<feature type="domain" description="Prolow-density lipoprotein receptor-related protein 1-like beta-propeller" evidence="2">
    <location>
        <begin position="181"/>
        <end position="421"/>
    </location>
</feature>
<name>A0A3E3ADR1_9FIRM</name>
<dbReference type="InterPro" id="IPR032485">
    <property type="entry name" value="LRP1-like_beta_prop"/>
</dbReference>
<feature type="transmembrane region" description="Helical" evidence="1">
    <location>
        <begin position="132"/>
        <end position="154"/>
    </location>
</feature>
<keyword evidence="1" id="KW-1133">Transmembrane helix</keyword>
<keyword evidence="1" id="KW-0812">Transmembrane</keyword>
<sequence>MRCDNCGNEYKNSLKCPLCGHRQGKISHCSVCGAAIHFGQPRCPNCGNPTKYEKKTDVTKKYASSFNINNSTNNKDCDKHSEKSHVYHQQEMYDYKSSNNEIKQRLEEARQRINSMGFPIIKKKAANNEEKLRNIIVGIVVILIAGVTIFGQIFKNSNDQRDYQELSTLQLFDSNSSITQEGNLKNGGYAFLTDSNIYFGMDYQIYQTERNFSNFKSLVDDGERYIYSTDDYLYYEQYGRYARYDMKSGELTALFEMDNVLPIDKNKFLYTKYDEEGLFIYDEVSATSIKIISDEISDYSYDMQDSLVFYTTIEHDYIQAIDLAGNKLSQFNLSSTGKIYVSGDLLYYQDYQGVHCYSIADENDELLVEGEVNNYIVTNNTIVYTNYDDDLMTSDGHIVSIDYDVTVFNVIGNYIVYSTGNGDEYLKQWYINDFYDTAIAKLNNNEEE</sequence>
<evidence type="ECO:0000259" key="2">
    <source>
        <dbReference type="Pfam" id="PF16472"/>
    </source>
</evidence>
<gene>
    <name evidence="4" type="ORF">DXB93_09330</name>
    <name evidence="3" type="ORF">PM738_18515</name>
</gene>
<evidence type="ECO:0000313" key="5">
    <source>
        <dbReference type="Proteomes" id="UP000261032"/>
    </source>
</evidence>
<dbReference type="Pfam" id="PF16472">
    <property type="entry name" value="DUF5050"/>
    <property type="match status" value="1"/>
</dbReference>
<dbReference type="SUPFAM" id="SSF63829">
    <property type="entry name" value="Calcium-dependent phosphotriesterase"/>
    <property type="match status" value="1"/>
</dbReference>
<keyword evidence="1" id="KW-0472">Membrane</keyword>
<dbReference type="Proteomes" id="UP001211987">
    <property type="component" value="Unassembled WGS sequence"/>
</dbReference>
<protein>
    <submittedName>
        <fullName evidence="4">DUF5050 domain-containing protein</fullName>
    </submittedName>
</protein>
<evidence type="ECO:0000313" key="3">
    <source>
        <dbReference type="EMBL" id="MDB7085795.1"/>
    </source>
</evidence>
<reference evidence="3" key="2">
    <citation type="submission" date="2023-01" db="EMBL/GenBank/DDBJ databases">
        <title>Human gut microbiome strain richness.</title>
        <authorList>
            <person name="Chen-Liaw A."/>
        </authorList>
    </citation>
    <scope>NUCLEOTIDE SEQUENCE</scope>
    <source>
        <strain evidence="3">1001217st2_G6_1001217B_191108</strain>
    </source>
</reference>
<organism evidence="4 5">
    <name type="scientific">Thomasclavelia ramosa</name>
    <dbReference type="NCBI Taxonomy" id="1547"/>
    <lineage>
        <taxon>Bacteria</taxon>
        <taxon>Bacillati</taxon>
        <taxon>Bacillota</taxon>
        <taxon>Erysipelotrichia</taxon>
        <taxon>Erysipelotrichales</taxon>
        <taxon>Coprobacillaceae</taxon>
        <taxon>Thomasclavelia</taxon>
    </lineage>
</organism>